<dbReference type="AlphaFoldDB" id="A0A0F7SIZ4"/>
<dbReference type="PANTHER" id="PTHR36986">
    <property type="entry name" value="UPF0643 PROTEIN PB2B2.08"/>
    <property type="match status" value="1"/>
</dbReference>
<dbReference type="EMBL" id="LN483124">
    <property type="protein sequence ID" value="CED82057.1"/>
    <property type="molecule type" value="Genomic_DNA"/>
</dbReference>
<evidence type="ECO:0000313" key="1">
    <source>
        <dbReference type="EMBL" id="CED82057.1"/>
    </source>
</evidence>
<accession>A0A0F7SIZ4</accession>
<organism evidence="1">
    <name type="scientific">Phaffia rhodozyma</name>
    <name type="common">Yeast</name>
    <name type="synonym">Xanthophyllomyces dendrorhous</name>
    <dbReference type="NCBI Taxonomy" id="264483"/>
    <lineage>
        <taxon>Eukaryota</taxon>
        <taxon>Fungi</taxon>
        <taxon>Dikarya</taxon>
        <taxon>Basidiomycota</taxon>
        <taxon>Agaricomycotina</taxon>
        <taxon>Tremellomycetes</taxon>
        <taxon>Cystofilobasidiales</taxon>
        <taxon>Mrakiaceae</taxon>
        <taxon>Phaffia</taxon>
    </lineage>
</organism>
<protein>
    <submittedName>
        <fullName evidence="1">Uncharacterized protein</fullName>
    </submittedName>
</protein>
<proteinExistence type="predicted"/>
<sequence length="204" mass="23369">MLVAQPHHSTSSISHRYAQSLHISPIPSTKPNGVNRQPERYIPPVPEVPLSEQSFKLQEALRAFRPLSGKYAEVSYKDAFNWEDIQLDEDIEGEWYCVAFRSKRNRLVINDEALYTADSLAHEEAKKGGGLLMYWYGVPDIITGVNLATCIWESRAHARAANSRPEHIKAMRLAAQSYEMYTLERHVIWKISGEKRISIEPYVE</sequence>
<name>A0A0F7SIZ4_PHARH</name>
<dbReference type="PANTHER" id="PTHR36986:SF1">
    <property type="entry name" value="UPF0643 PROTEIN PB2B2.08"/>
    <property type="match status" value="1"/>
</dbReference>
<reference evidence="1" key="1">
    <citation type="submission" date="2014-08" db="EMBL/GenBank/DDBJ databases">
        <authorList>
            <person name="Sharma Rahul"/>
            <person name="Thines Marco"/>
        </authorList>
    </citation>
    <scope>NUCLEOTIDE SEQUENCE</scope>
</reference>